<protein>
    <recommendedName>
        <fullName evidence="2">NrS-1 polymerase-like helicase domain-containing protein</fullName>
    </recommendedName>
</protein>
<evidence type="ECO:0000256" key="1">
    <source>
        <dbReference type="SAM" id="MobiDB-lite"/>
    </source>
</evidence>
<proteinExistence type="predicted"/>
<feature type="domain" description="NrS-1 polymerase-like helicase" evidence="2">
    <location>
        <begin position="174"/>
        <end position="287"/>
    </location>
</feature>
<dbReference type="AlphaFoldDB" id="A0A540VLS7"/>
<evidence type="ECO:0000259" key="2">
    <source>
        <dbReference type="Pfam" id="PF19263"/>
    </source>
</evidence>
<accession>A0A540VLS7</accession>
<name>A0A540VLS7_9GAMM</name>
<gene>
    <name evidence="3" type="ORF">FKY71_16325</name>
</gene>
<comment type="caution">
    <text evidence="3">The sequence shown here is derived from an EMBL/GenBank/DDBJ whole genome shotgun (WGS) entry which is preliminary data.</text>
</comment>
<evidence type="ECO:0000313" key="4">
    <source>
        <dbReference type="Proteomes" id="UP000315400"/>
    </source>
</evidence>
<organism evidence="3 4">
    <name type="scientific">Spiribacter salinus</name>
    <dbReference type="NCBI Taxonomy" id="1335746"/>
    <lineage>
        <taxon>Bacteria</taxon>
        <taxon>Pseudomonadati</taxon>
        <taxon>Pseudomonadota</taxon>
        <taxon>Gammaproteobacteria</taxon>
        <taxon>Chromatiales</taxon>
        <taxon>Ectothiorhodospiraceae</taxon>
        <taxon>Spiribacter</taxon>
    </lineage>
</organism>
<feature type="region of interest" description="Disordered" evidence="1">
    <location>
        <begin position="455"/>
        <end position="481"/>
    </location>
</feature>
<dbReference type="InterPro" id="IPR045455">
    <property type="entry name" value="NrS-1_pol-like_helicase"/>
</dbReference>
<sequence>MNDDELERMAQGMESGDFARRARTLDDFLYDPTQNGYWDLPSGVLWSANSVDGAVPLDQWPTTQNNKGEVTPQRPSAHINRIEHGRTVDGSTWWPGEPQIIRDRIASQEGIRRLPGAQILNHYTPADPVGEPGDPTPWIEHVRRIYPEEAEHLFDWCAYTLQNPGRKINHGIVLAGEQGIGKDALLTPLRWGVGDHNTREVGADKVLEPYNPWVKSVLLVINEVKPREIGHKAAQFQEALKPLLAAPPDVLALSEKYQRTLYVPNITHVVMTTNDALGMFLDSGDRRVFVAQSPANRLSDAAAHELWEALRGGAAAGAIQWLLDRDVSHFAARTPPPMTAAKQQIIDAGRAVRWGIADDVLADFLEFMGGSPSAFFTTDLQHFINAANFFDDKQEAIKAVQKNNFHYIADRFGYRMMRNGNGSKWKNGSFQSRGAYVRKTLTDDQQMPAVEAALKRRPLSFKEPPEASGDVVRFPQRGDDE</sequence>
<dbReference type="EMBL" id="VIFK01000323">
    <property type="protein sequence ID" value="TQE97093.1"/>
    <property type="molecule type" value="Genomic_DNA"/>
</dbReference>
<dbReference type="Pfam" id="PF19263">
    <property type="entry name" value="DUF5906"/>
    <property type="match status" value="1"/>
</dbReference>
<dbReference type="Proteomes" id="UP000315400">
    <property type="component" value="Unassembled WGS sequence"/>
</dbReference>
<reference evidence="3 4" key="1">
    <citation type="submission" date="2019-06" db="EMBL/GenBank/DDBJ databases">
        <title>Metagenome assembled Genome of Spiribacter salinus SL48-SHIP from the microbial mat of Salt Lake 48 (Novosibirsk region, Russia).</title>
        <authorList>
            <person name="Shipova A."/>
            <person name="Rozanov A.S."/>
            <person name="Bryanskaya A.V."/>
            <person name="Peltek S.E."/>
        </authorList>
    </citation>
    <scope>NUCLEOTIDE SEQUENCE [LARGE SCALE GENOMIC DNA]</scope>
    <source>
        <strain evidence="3">SL48-SHIP-2</strain>
    </source>
</reference>
<evidence type="ECO:0000313" key="3">
    <source>
        <dbReference type="EMBL" id="TQE97093.1"/>
    </source>
</evidence>